<gene>
    <name evidence="2" type="ORF">B0A48_00524</name>
</gene>
<organism evidence="2 3">
    <name type="scientific">Cryoendolithus antarcticus</name>
    <dbReference type="NCBI Taxonomy" id="1507870"/>
    <lineage>
        <taxon>Eukaryota</taxon>
        <taxon>Fungi</taxon>
        <taxon>Dikarya</taxon>
        <taxon>Ascomycota</taxon>
        <taxon>Pezizomycotina</taxon>
        <taxon>Dothideomycetes</taxon>
        <taxon>Dothideomycetidae</taxon>
        <taxon>Cladosporiales</taxon>
        <taxon>Cladosporiaceae</taxon>
        <taxon>Cryoendolithus</taxon>
    </lineage>
</organism>
<evidence type="ECO:0000313" key="3">
    <source>
        <dbReference type="Proteomes" id="UP000192596"/>
    </source>
</evidence>
<reference evidence="3" key="1">
    <citation type="submission" date="2017-03" db="EMBL/GenBank/DDBJ databases">
        <title>Genomes of endolithic fungi from Antarctica.</title>
        <authorList>
            <person name="Coleine C."/>
            <person name="Masonjones S."/>
            <person name="Stajich J.E."/>
        </authorList>
    </citation>
    <scope>NUCLEOTIDE SEQUENCE [LARGE SCALE GENOMIC DNA]</scope>
    <source>
        <strain evidence="3">CCFEE 5527</strain>
    </source>
</reference>
<proteinExistence type="predicted"/>
<keyword evidence="3" id="KW-1185">Reference proteome</keyword>
<feature type="region of interest" description="Disordered" evidence="1">
    <location>
        <begin position="99"/>
        <end position="118"/>
    </location>
</feature>
<protein>
    <submittedName>
        <fullName evidence="2">Uncharacterized protein</fullName>
    </submittedName>
</protein>
<feature type="compositionally biased region" description="Basic and acidic residues" evidence="1">
    <location>
        <begin position="1"/>
        <end position="10"/>
    </location>
</feature>
<sequence length="118" mass="13582">MPADVEKAMMHLESSFHPGSSPSRDLWEDARNVLFLYDAARERLEAQGLSISVELQRLRDTEMRWRFEQSRRDRANHDSLIKSADEAQAEAWKLEMGNAARKAKAREGQRPIEAEKAT</sequence>
<dbReference type="EMBL" id="NAJO01000001">
    <property type="protein sequence ID" value="OQO15142.1"/>
    <property type="molecule type" value="Genomic_DNA"/>
</dbReference>
<dbReference type="AlphaFoldDB" id="A0A1V8TVF0"/>
<comment type="caution">
    <text evidence="2">The sequence shown here is derived from an EMBL/GenBank/DDBJ whole genome shotgun (WGS) entry which is preliminary data.</text>
</comment>
<evidence type="ECO:0000313" key="2">
    <source>
        <dbReference type="EMBL" id="OQO15142.1"/>
    </source>
</evidence>
<feature type="region of interest" description="Disordered" evidence="1">
    <location>
        <begin position="1"/>
        <end position="23"/>
    </location>
</feature>
<feature type="compositionally biased region" description="Basic and acidic residues" evidence="1">
    <location>
        <begin position="105"/>
        <end position="118"/>
    </location>
</feature>
<accession>A0A1V8TVF0</accession>
<evidence type="ECO:0000256" key="1">
    <source>
        <dbReference type="SAM" id="MobiDB-lite"/>
    </source>
</evidence>
<dbReference type="Proteomes" id="UP000192596">
    <property type="component" value="Unassembled WGS sequence"/>
</dbReference>
<name>A0A1V8TVF0_9PEZI</name>
<dbReference type="InParanoid" id="A0A1V8TVF0"/>